<evidence type="ECO:0000313" key="4">
    <source>
        <dbReference type="Proteomes" id="UP000324233"/>
    </source>
</evidence>
<reference evidence="3 4" key="1">
    <citation type="submission" date="2019-08" db="EMBL/GenBank/DDBJ databases">
        <title>Deep-cultivation of Planctomycetes and their phenomic and genomic characterization uncovers novel biology.</title>
        <authorList>
            <person name="Wiegand S."/>
            <person name="Jogler M."/>
            <person name="Boedeker C."/>
            <person name="Pinto D."/>
            <person name="Vollmers J."/>
            <person name="Rivas-Marin E."/>
            <person name="Kohn T."/>
            <person name="Peeters S.H."/>
            <person name="Heuer A."/>
            <person name="Rast P."/>
            <person name="Oberbeckmann S."/>
            <person name="Bunk B."/>
            <person name="Jeske O."/>
            <person name="Meyerdierks A."/>
            <person name="Storesund J.E."/>
            <person name="Kallscheuer N."/>
            <person name="Luecker S."/>
            <person name="Lage O.M."/>
            <person name="Pohl T."/>
            <person name="Merkel B.J."/>
            <person name="Hornburger P."/>
            <person name="Mueller R.-W."/>
            <person name="Bruemmer F."/>
            <person name="Labrenz M."/>
            <person name="Spormann A.M."/>
            <person name="Op den Camp H."/>
            <person name="Overmann J."/>
            <person name="Amann R."/>
            <person name="Jetten M.S.M."/>
            <person name="Mascher T."/>
            <person name="Medema M.H."/>
            <person name="Devos D.P."/>
            <person name="Kaster A.-K."/>
            <person name="Ovreas L."/>
            <person name="Rohde M."/>
            <person name="Galperin M.Y."/>
            <person name="Jogler C."/>
        </authorList>
    </citation>
    <scope>NUCLEOTIDE SEQUENCE [LARGE SCALE GENOMIC DNA]</scope>
    <source>
        <strain evidence="3 4">OJF2</strain>
    </source>
</reference>
<protein>
    <submittedName>
        <fullName evidence="3">Uncharacterized protein</fullName>
    </submittedName>
</protein>
<proteinExistence type="predicted"/>
<keyword evidence="2" id="KW-0812">Transmembrane</keyword>
<sequence length="99" mass="9886">MSRLRSTRGAKGAAPAGRGGAAAAGRRPGGVLVPAAKSDVYVAMLGIALGAILIACLLMLLMLWRYDFKVSAKLGSLDRPPAATALASLEAPAPPGAAC</sequence>
<dbReference type="AlphaFoldDB" id="A0A5B9WCA5"/>
<gene>
    <name evidence="3" type="ORF">OJF2_68100</name>
</gene>
<evidence type="ECO:0000256" key="1">
    <source>
        <dbReference type="SAM" id="MobiDB-lite"/>
    </source>
</evidence>
<evidence type="ECO:0000256" key="2">
    <source>
        <dbReference type="SAM" id="Phobius"/>
    </source>
</evidence>
<dbReference type="EMBL" id="CP042997">
    <property type="protein sequence ID" value="QEH38212.1"/>
    <property type="molecule type" value="Genomic_DNA"/>
</dbReference>
<dbReference type="KEGG" id="agv:OJF2_68100"/>
<feature type="transmembrane region" description="Helical" evidence="2">
    <location>
        <begin position="40"/>
        <end position="64"/>
    </location>
</feature>
<evidence type="ECO:0000313" key="3">
    <source>
        <dbReference type="EMBL" id="QEH38212.1"/>
    </source>
</evidence>
<keyword evidence="2" id="KW-0472">Membrane</keyword>
<keyword evidence="4" id="KW-1185">Reference proteome</keyword>
<keyword evidence="2" id="KW-1133">Transmembrane helix</keyword>
<dbReference type="Proteomes" id="UP000324233">
    <property type="component" value="Chromosome"/>
</dbReference>
<accession>A0A5B9WCA5</accession>
<name>A0A5B9WCA5_9BACT</name>
<organism evidence="3 4">
    <name type="scientific">Aquisphaera giovannonii</name>
    <dbReference type="NCBI Taxonomy" id="406548"/>
    <lineage>
        <taxon>Bacteria</taxon>
        <taxon>Pseudomonadati</taxon>
        <taxon>Planctomycetota</taxon>
        <taxon>Planctomycetia</taxon>
        <taxon>Isosphaerales</taxon>
        <taxon>Isosphaeraceae</taxon>
        <taxon>Aquisphaera</taxon>
    </lineage>
</organism>
<feature type="region of interest" description="Disordered" evidence="1">
    <location>
        <begin position="1"/>
        <end position="29"/>
    </location>
</feature>